<name>A0A177JP61_SPHYA</name>
<keyword evidence="1" id="KW-0812">Transmembrane</keyword>
<proteinExistence type="predicted"/>
<dbReference type="AlphaFoldDB" id="A0A177JP61"/>
<gene>
    <name evidence="2" type="ORF">AX777_22115</name>
</gene>
<dbReference type="OrthoDB" id="7206433at2"/>
<evidence type="ECO:0000313" key="2">
    <source>
        <dbReference type="EMBL" id="OAH42161.1"/>
    </source>
</evidence>
<dbReference type="EMBL" id="LSTR01000044">
    <property type="protein sequence ID" value="OAH42161.1"/>
    <property type="molecule type" value="Genomic_DNA"/>
</dbReference>
<accession>A0A177JP61</accession>
<sequence length="124" mass="13500">MVLQFKNSKEIAALTGTTSYRAVDKQLLKANAILGVSTRFEAAQLFAAWEKGVEPLHPANALPSPPPNFRFSPPWPTARAAVNTLSWRQVAVWTAIIAIVTPLGLTAAGMAYVTLLFLLRLLEL</sequence>
<keyword evidence="1" id="KW-0472">Membrane</keyword>
<dbReference type="Proteomes" id="UP000077262">
    <property type="component" value="Unassembled WGS sequence"/>
</dbReference>
<evidence type="ECO:0000256" key="1">
    <source>
        <dbReference type="SAM" id="Phobius"/>
    </source>
</evidence>
<protein>
    <submittedName>
        <fullName evidence="2">RNA polymerase subunit sigma-70</fullName>
    </submittedName>
</protein>
<reference evidence="2 3" key="1">
    <citation type="submission" date="2016-02" db="EMBL/GenBank/DDBJ databases">
        <authorList>
            <person name="Wen L."/>
            <person name="He K."/>
            <person name="Yang H."/>
        </authorList>
    </citation>
    <scope>NUCLEOTIDE SEQUENCE [LARGE SCALE GENOMIC DNA]</scope>
    <source>
        <strain evidence="2 3">CD09_2</strain>
    </source>
</reference>
<evidence type="ECO:0000313" key="3">
    <source>
        <dbReference type="Proteomes" id="UP000077262"/>
    </source>
</evidence>
<organism evidence="2 3">
    <name type="scientific">Sphingobium yanoikuyae</name>
    <name type="common">Sphingomonas yanoikuyae</name>
    <dbReference type="NCBI Taxonomy" id="13690"/>
    <lineage>
        <taxon>Bacteria</taxon>
        <taxon>Pseudomonadati</taxon>
        <taxon>Pseudomonadota</taxon>
        <taxon>Alphaproteobacteria</taxon>
        <taxon>Sphingomonadales</taxon>
        <taxon>Sphingomonadaceae</taxon>
        <taxon>Sphingobium</taxon>
    </lineage>
</organism>
<feature type="transmembrane region" description="Helical" evidence="1">
    <location>
        <begin position="90"/>
        <end position="119"/>
    </location>
</feature>
<comment type="caution">
    <text evidence="2">The sequence shown here is derived from an EMBL/GenBank/DDBJ whole genome shotgun (WGS) entry which is preliminary data.</text>
</comment>
<keyword evidence="1" id="KW-1133">Transmembrane helix</keyword>